<dbReference type="Proteomes" id="UP000294530">
    <property type="component" value="Unassembled WGS sequence"/>
</dbReference>
<dbReference type="AlphaFoldDB" id="A0A976FNP2"/>
<evidence type="ECO:0000256" key="1">
    <source>
        <dbReference type="SAM" id="SignalP"/>
    </source>
</evidence>
<feature type="signal peptide" evidence="1">
    <location>
        <begin position="1"/>
        <end position="25"/>
    </location>
</feature>
<dbReference type="RefSeq" id="XP_067819343.1">
    <property type="nucleotide sequence ID" value="XM_067960441.1"/>
</dbReference>
<reference evidence="2 3" key="1">
    <citation type="journal article" date="2021" name="Genome Biol.">
        <title>AFLAP: assembly-free linkage analysis pipeline using k-mers from genome sequencing data.</title>
        <authorList>
            <person name="Fletcher K."/>
            <person name="Zhang L."/>
            <person name="Gil J."/>
            <person name="Han R."/>
            <person name="Cavanaugh K."/>
            <person name="Michelmore R."/>
        </authorList>
    </citation>
    <scope>NUCLEOTIDE SEQUENCE [LARGE SCALE GENOMIC DNA]</scope>
    <source>
        <strain evidence="2 3">SF5</strain>
    </source>
</reference>
<evidence type="ECO:0008006" key="4">
    <source>
        <dbReference type="Google" id="ProtNLM"/>
    </source>
</evidence>
<feature type="chain" id="PRO_5036687812" description="RxLR effector protein" evidence="1">
    <location>
        <begin position="26"/>
        <end position="159"/>
    </location>
</feature>
<protein>
    <recommendedName>
        <fullName evidence="4">RxLR effector protein</fullName>
    </recommendedName>
</protein>
<sequence length="159" mass="17401">MVKVCLAAVAAFVAISISAFNTSLANIVPVTAEDDDTFAQGRLRANAATNVNSDERGLTRAVDTAIWSLAAKVPFVVPREDAVMTIAASLNKNLEQALRKDTNRLQLLETYVKNHNKHYPSQSTSVYGVLLDRYGEDAIRMAKNNLADSNLKTLKYLES</sequence>
<dbReference type="GeneID" id="94346112"/>
<evidence type="ECO:0000313" key="3">
    <source>
        <dbReference type="Proteomes" id="UP000294530"/>
    </source>
</evidence>
<dbReference type="KEGG" id="blac:94346112"/>
<evidence type="ECO:0000313" key="2">
    <source>
        <dbReference type="EMBL" id="TDH69844.1"/>
    </source>
</evidence>
<proteinExistence type="predicted"/>
<comment type="caution">
    <text evidence="2">The sequence shown here is derived from an EMBL/GenBank/DDBJ whole genome shotgun (WGS) entry which is preliminary data.</text>
</comment>
<dbReference type="EMBL" id="SHOA02000007">
    <property type="protein sequence ID" value="TDH69844.1"/>
    <property type="molecule type" value="Genomic_DNA"/>
</dbReference>
<accession>A0A976FNP2</accession>
<name>A0A976FNP2_BRELC</name>
<keyword evidence="3" id="KW-1185">Reference proteome</keyword>
<gene>
    <name evidence="2" type="ORF">CCR75_002344</name>
</gene>
<organism evidence="2 3">
    <name type="scientific">Bremia lactucae</name>
    <name type="common">Lettuce downy mildew</name>
    <dbReference type="NCBI Taxonomy" id="4779"/>
    <lineage>
        <taxon>Eukaryota</taxon>
        <taxon>Sar</taxon>
        <taxon>Stramenopiles</taxon>
        <taxon>Oomycota</taxon>
        <taxon>Peronosporomycetes</taxon>
        <taxon>Peronosporales</taxon>
        <taxon>Peronosporaceae</taxon>
        <taxon>Bremia</taxon>
    </lineage>
</organism>
<keyword evidence="1" id="KW-0732">Signal</keyword>